<dbReference type="GO" id="GO:0016020">
    <property type="term" value="C:membrane"/>
    <property type="evidence" value="ECO:0007669"/>
    <property type="project" value="UniProtKB-SubCell"/>
</dbReference>
<dbReference type="PANTHER" id="PTHR47830:SF1">
    <property type="entry name" value="OS11G0534100 PROTEIN"/>
    <property type="match status" value="1"/>
</dbReference>
<evidence type="ECO:0000256" key="3">
    <source>
        <dbReference type="ARBA" id="ARBA00022692"/>
    </source>
</evidence>
<protein>
    <submittedName>
        <fullName evidence="8">Uncharacterized protein</fullName>
    </submittedName>
</protein>
<keyword evidence="5 6" id="KW-0472">Membrane</keyword>
<reference evidence="8" key="1">
    <citation type="submission" date="2022-11" db="EMBL/GenBank/DDBJ databases">
        <authorList>
            <person name="Hyden B.L."/>
            <person name="Feng K."/>
            <person name="Yates T."/>
            <person name="Jawdy S."/>
            <person name="Smart L.B."/>
            <person name="Muchero W."/>
        </authorList>
    </citation>
    <scope>NUCLEOTIDE SEQUENCE</scope>
    <source>
        <tissue evidence="8">Shoot tip</tissue>
    </source>
</reference>
<evidence type="ECO:0000256" key="1">
    <source>
        <dbReference type="ARBA" id="ARBA00004141"/>
    </source>
</evidence>
<evidence type="ECO:0000256" key="7">
    <source>
        <dbReference type="SAM" id="SignalP"/>
    </source>
</evidence>
<proteinExistence type="inferred from homology"/>
<evidence type="ECO:0000256" key="4">
    <source>
        <dbReference type="ARBA" id="ARBA00022989"/>
    </source>
</evidence>
<evidence type="ECO:0000313" key="8">
    <source>
        <dbReference type="EMBL" id="KAJ6710868.1"/>
    </source>
</evidence>
<organism evidence="8 9">
    <name type="scientific">Salix koriyanagi</name>
    <dbReference type="NCBI Taxonomy" id="2511006"/>
    <lineage>
        <taxon>Eukaryota</taxon>
        <taxon>Viridiplantae</taxon>
        <taxon>Streptophyta</taxon>
        <taxon>Embryophyta</taxon>
        <taxon>Tracheophyta</taxon>
        <taxon>Spermatophyta</taxon>
        <taxon>Magnoliopsida</taxon>
        <taxon>eudicotyledons</taxon>
        <taxon>Gunneridae</taxon>
        <taxon>Pentapetalae</taxon>
        <taxon>rosids</taxon>
        <taxon>fabids</taxon>
        <taxon>Malpighiales</taxon>
        <taxon>Salicaceae</taxon>
        <taxon>Saliceae</taxon>
        <taxon>Salix</taxon>
    </lineage>
</organism>
<dbReference type="EMBL" id="JAPFFM010000015">
    <property type="protein sequence ID" value="KAJ6710868.1"/>
    <property type="molecule type" value="Genomic_DNA"/>
</dbReference>
<gene>
    <name evidence="8" type="ORF">OIU74_011685</name>
</gene>
<sequence length="274" mass="30093">MGGGVFYHIFSSAALVSLALYHLVSATTTYLKSPLAYVAKPYHPVSSSHRFKYLQLYLLITCLLIAFAHQTLISSDSDPLLKGKYTCTPLHLSAIRRRPLPLPHPLPFSPHIRRHFPPPSPFRSLLRPRLRRLLPPVLVIRLLRPRMFVADVGLGGAVCLQGLWMLQTGLSLYVDAFIPDGCHKLLDVVSGVEGSTKCELEDSRLRAVAILDLVFVVHAMFVVLIVMVTYGVAAKTYGVRRLGGSYEALPIAASSPAESSSNHIQMKALTGTQA</sequence>
<evidence type="ECO:0000313" key="9">
    <source>
        <dbReference type="Proteomes" id="UP001151752"/>
    </source>
</evidence>
<accession>A0A9Q0TFV6</accession>
<name>A0A9Q0TFV6_9ROSI</name>
<dbReference type="Pfam" id="PF04819">
    <property type="entry name" value="DUF716"/>
    <property type="match status" value="1"/>
</dbReference>
<feature type="signal peptide" evidence="7">
    <location>
        <begin position="1"/>
        <end position="26"/>
    </location>
</feature>
<feature type="chain" id="PRO_5040239901" evidence="7">
    <location>
        <begin position="27"/>
        <end position="274"/>
    </location>
</feature>
<feature type="transmembrane region" description="Helical" evidence="6">
    <location>
        <begin position="209"/>
        <end position="233"/>
    </location>
</feature>
<comment type="subcellular location">
    <subcellularLocation>
        <location evidence="1">Membrane</location>
        <topology evidence="1">Multi-pass membrane protein</topology>
    </subcellularLocation>
</comment>
<dbReference type="AlphaFoldDB" id="A0A9Q0TFV6"/>
<dbReference type="PANTHER" id="PTHR47830">
    <property type="entry name" value="OS11G0534100 PROTEIN"/>
    <property type="match status" value="1"/>
</dbReference>
<keyword evidence="9" id="KW-1185">Reference proteome</keyword>
<keyword evidence="7" id="KW-0732">Signal</keyword>
<feature type="transmembrane region" description="Helical" evidence="6">
    <location>
        <begin position="50"/>
        <end position="68"/>
    </location>
</feature>
<comment type="similarity">
    <text evidence="2">Belongs to the TMEM45 family.</text>
</comment>
<dbReference type="Proteomes" id="UP001151752">
    <property type="component" value="Chromosome 2"/>
</dbReference>
<evidence type="ECO:0000256" key="2">
    <source>
        <dbReference type="ARBA" id="ARBA00006948"/>
    </source>
</evidence>
<comment type="caution">
    <text evidence="8">The sequence shown here is derived from an EMBL/GenBank/DDBJ whole genome shotgun (WGS) entry which is preliminary data.</text>
</comment>
<evidence type="ECO:0000256" key="5">
    <source>
        <dbReference type="ARBA" id="ARBA00023136"/>
    </source>
</evidence>
<dbReference type="InterPro" id="IPR006904">
    <property type="entry name" value="DUF716"/>
</dbReference>
<keyword evidence="3 6" id="KW-0812">Transmembrane</keyword>
<reference evidence="8" key="2">
    <citation type="journal article" date="2023" name="Int. J. Mol. Sci.">
        <title>De Novo Assembly and Annotation of 11 Diverse Shrub Willow (Salix) Genomes Reveals Novel Gene Organization in Sex-Linked Regions.</title>
        <authorList>
            <person name="Hyden B."/>
            <person name="Feng K."/>
            <person name="Yates T.B."/>
            <person name="Jawdy S."/>
            <person name="Cereghino C."/>
            <person name="Smart L.B."/>
            <person name="Muchero W."/>
        </authorList>
    </citation>
    <scope>NUCLEOTIDE SEQUENCE</scope>
    <source>
        <tissue evidence="8">Shoot tip</tissue>
    </source>
</reference>
<keyword evidence="4 6" id="KW-1133">Transmembrane helix</keyword>
<evidence type="ECO:0000256" key="6">
    <source>
        <dbReference type="SAM" id="Phobius"/>
    </source>
</evidence>